<dbReference type="Proteomes" id="UP000435187">
    <property type="component" value="Unassembled WGS sequence"/>
</dbReference>
<dbReference type="PANTHER" id="PTHR30337">
    <property type="entry name" value="COMPONENT OF ATP-DEPENDENT DSDNA EXONUCLEASE"/>
    <property type="match status" value="1"/>
</dbReference>
<dbReference type="InterPro" id="IPR014576">
    <property type="entry name" value="Pesterase_YhaO"/>
</dbReference>
<protein>
    <submittedName>
        <fullName evidence="3">DNA repair exonuclease</fullName>
    </submittedName>
</protein>
<keyword evidence="4" id="KW-1185">Reference proteome</keyword>
<gene>
    <name evidence="3" type="ORF">GH885_12335</name>
</gene>
<dbReference type="InterPro" id="IPR004843">
    <property type="entry name" value="Calcineurin-like_PHP"/>
</dbReference>
<organism evidence="3 4">
    <name type="scientific">Gracilibacillus thailandensis</name>
    <dbReference type="NCBI Taxonomy" id="563735"/>
    <lineage>
        <taxon>Bacteria</taxon>
        <taxon>Bacillati</taxon>
        <taxon>Bacillota</taxon>
        <taxon>Bacilli</taxon>
        <taxon>Bacillales</taxon>
        <taxon>Bacillaceae</taxon>
        <taxon>Gracilibacillus</taxon>
    </lineage>
</organism>
<comment type="caution">
    <text evidence="3">The sequence shown here is derived from an EMBL/GenBank/DDBJ whole genome shotgun (WGS) entry which is preliminary data.</text>
</comment>
<dbReference type="Gene3D" id="3.60.21.10">
    <property type="match status" value="1"/>
</dbReference>
<dbReference type="Pfam" id="PF00149">
    <property type="entry name" value="Metallophos"/>
    <property type="match status" value="1"/>
</dbReference>
<reference evidence="3 4" key="1">
    <citation type="submission" date="2019-10" db="EMBL/GenBank/DDBJ databases">
        <title>Gracilibacillus salitolerans sp. nov., a moderate halophile isolated from a saline soil in northwest China.</title>
        <authorList>
            <person name="Gan L."/>
        </authorList>
    </citation>
    <scope>NUCLEOTIDE SEQUENCE [LARGE SCALE GENOMIC DNA]</scope>
    <source>
        <strain evidence="3 4">TP2-8</strain>
    </source>
</reference>
<dbReference type="CDD" id="cd00840">
    <property type="entry name" value="MPP_Mre11_N"/>
    <property type="match status" value="1"/>
</dbReference>
<evidence type="ECO:0000313" key="3">
    <source>
        <dbReference type="EMBL" id="MRI67122.1"/>
    </source>
</evidence>
<dbReference type="GO" id="GO:0004527">
    <property type="term" value="F:exonuclease activity"/>
    <property type="evidence" value="ECO:0007669"/>
    <property type="project" value="UniProtKB-KW"/>
</dbReference>
<proteinExistence type="predicted"/>
<dbReference type="SUPFAM" id="SSF56300">
    <property type="entry name" value="Metallo-dependent phosphatases"/>
    <property type="match status" value="1"/>
</dbReference>
<name>A0A6N7R0N8_9BACI</name>
<evidence type="ECO:0000256" key="1">
    <source>
        <dbReference type="ARBA" id="ARBA00022801"/>
    </source>
</evidence>
<dbReference type="InterPro" id="IPR041796">
    <property type="entry name" value="Mre11_N"/>
</dbReference>
<keyword evidence="3" id="KW-0540">Nuclease</keyword>
<evidence type="ECO:0000259" key="2">
    <source>
        <dbReference type="Pfam" id="PF00149"/>
    </source>
</evidence>
<dbReference type="InterPro" id="IPR050535">
    <property type="entry name" value="DNA_Repair-Maintenance_Comp"/>
</dbReference>
<dbReference type="InterPro" id="IPR029052">
    <property type="entry name" value="Metallo-depent_PP-like"/>
</dbReference>
<dbReference type="RefSeq" id="WP_153835739.1">
    <property type="nucleotide sequence ID" value="NZ_WJEE01000026.1"/>
</dbReference>
<dbReference type="AlphaFoldDB" id="A0A6N7R0N8"/>
<sequence>MMKKEISFIHCADLHLDSPFKGLKDIPSELLRDIRQSTFQALENLTEQAIKHQVDFVLLVGDIFDQEEQSMQAHMALQKAFQRLQEQQIKVYLSYGNHDYLNSQSFPRNYPDNVHVFDKEEVTSFPFIKDGQVQARIYGFSYENRAVVENKTKEYEKTVDHCFHIATLHGSIGNELNQDHASYAPFQLTELKEAGFNYWALGHIHKREIVAESPPVVYPGNIQGRSTKETGEKGCYLVTLSENNAKLEFLPLSPISFEKVPVDASGWTDLPSVTEQLIEISNQWKTGKTLIQFIFSQVAEDKEVWFTNGQITEMITYLNQELKHSYIIGYKWNMAAKRSEWQHGGRFLEELATAFQETNLEQTISPLWQHGEGRKWLRELDGDDQTEILHEAEYLLDQLLHEKEG</sequence>
<keyword evidence="3" id="KW-0269">Exonuclease</keyword>
<dbReference type="EMBL" id="WJEE01000026">
    <property type="protein sequence ID" value="MRI67122.1"/>
    <property type="molecule type" value="Genomic_DNA"/>
</dbReference>
<keyword evidence="1" id="KW-0378">Hydrolase</keyword>
<dbReference type="PANTHER" id="PTHR30337:SF7">
    <property type="entry name" value="PHOSPHOESTERASE"/>
    <property type="match status" value="1"/>
</dbReference>
<accession>A0A6N7R0N8</accession>
<feature type="domain" description="Calcineurin-like phosphoesterase" evidence="2">
    <location>
        <begin position="7"/>
        <end position="206"/>
    </location>
</feature>
<evidence type="ECO:0000313" key="4">
    <source>
        <dbReference type="Proteomes" id="UP000435187"/>
    </source>
</evidence>
<dbReference type="PIRSF" id="PIRSF033091">
    <property type="entry name" value="Pesterase_YhaO"/>
    <property type="match status" value="1"/>
</dbReference>